<dbReference type="Proteomes" id="UP000012073">
    <property type="component" value="Unassembled WGS sequence"/>
</dbReference>
<evidence type="ECO:0000313" key="1">
    <source>
        <dbReference type="EMBL" id="CDF33070.1"/>
    </source>
</evidence>
<gene>
    <name evidence="1" type="ORF">CHC_T00001883001</name>
</gene>
<dbReference type="AlphaFoldDB" id="R7Q6I3"/>
<dbReference type="GeneID" id="17320584"/>
<dbReference type="EMBL" id="HG001632">
    <property type="protein sequence ID" value="CDF33070.1"/>
    <property type="molecule type" value="Genomic_DNA"/>
</dbReference>
<organism evidence="1 2">
    <name type="scientific">Chondrus crispus</name>
    <name type="common">Carrageen Irish moss</name>
    <name type="synonym">Polymorpha crispa</name>
    <dbReference type="NCBI Taxonomy" id="2769"/>
    <lineage>
        <taxon>Eukaryota</taxon>
        <taxon>Rhodophyta</taxon>
        <taxon>Florideophyceae</taxon>
        <taxon>Rhodymeniophycidae</taxon>
        <taxon>Gigartinales</taxon>
        <taxon>Gigartinaceae</taxon>
        <taxon>Chondrus</taxon>
    </lineage>
</organism>
<evidence type="ECO:0000313" key="2">
    <source>
        <dbReference type="Proteomes" id="UP000012073"/>
    </source>
</evidence>
<dbReference type="KEGG" id="ccp:CHC_T00001883001"/>
<accession>R7Q6I3</accession>
<keyword evidence="2" id="KW-1185">Reference proteome</keyword>
<dbReference type="Gramene" id="CDF33070">
    <property type="protein sequence ID" value="CDF33070"/>
    <property type="gene ID" value="CHC_T00001883001"/>
</dbReference>
<name>R7Q6I3_CHOCR</name>
<reference evidence="2" key="1">
    <citation type="journal article" date="2013" name="Proc. Natl. Acad. Sci. U.S.A.">
        <title>Genome structure and metabolic features in the red seaweed Chondrus crispus shed light on evolution of the Archaeplastida.</title>
        <authorList>
            <person name="Collen J."/>
            <person name="Porcel B."/>
            <person name="Carre W."/>
            <person name="Ball S.G."/>
            <person name="Chaparro C."/>
            <person name="Tonon T."/>
            <person name="Barbeyron T."/>
            <person name="Michel G."/>
            <person name="Noel B."/>
            <person name="Valentin K."/>
            <person name="Elias M."/>
            <person name="Artiguenave F."/>
            <person name="Arun A."/>
            <person name="Aury J.M."/>
            <person name="Barbosa-Neto J.F."/>
            <person name="Bothwell J.H."/>
            <person name="Bouget F.Y."/>
            <person name="Brillet L."/>
            <person name="Cabello-Hurtado F."/>
            <person name="Capella-Gutierrez S."/>
            <person name="Charrier B."/>
            <person name="Cladiere L."/>
            <person name="Cock J.M."/>
            <person name="Coelho S.M."/>
            <person name="Colleoni C."/>
            <person name="Czjzek M."/>
            <person name="Da Silva C."/>
            <person name="Delage L."/>
            <person name="Denoeud F."/>
            <person name="Deschamps P."/>
            <person name="Dittami S.M."/>
            <person name="Gabaldon T."/>
            <person name="Gachon C.M."/>
            <person name="Groisillier A."/>
            <person name="Herve C."/>
            <person name="Jabbari K."/>
            <person name="Katinka M."/>
            <person name="Kloareg B."/>
            <person name="Kowalczyk N."/>
            <person name="Labadie K."/>
            <person name="Leblanc C."/>
            <person name="Lopez P.J."/>
            <person name="McLachlan D.H."/>
            <person name="Meslet-Cladiere L."/>
            <person name="Moustafa A."/>
            <person name="Nehr Z."/>
            <person name="Nyvall Collen P."/>
            <person name="Panaud O."/>
            <person name="Partensky F."/>
            <person name="Poulain J."/>
            <person name="Rensing S.A."/>
            <person name="Rousvoal S."/>
            <person name="Samson G."/>
            <person name="Symeonidi A."/>
            <person name="Weissenbach J."/>
            <person name="Zambounis A."/>
            <person name="Wincker P."/>
            <person name="Boyen C."/>
        </authorList>
    </citation>
    <scope>NUCLEOTIDE SEQUENCE [LARGE SCALE GENOMIC DNA]</scope>
    <source>
        <strain evidence="2">cv. Stackhouse</strain>
    </source>
</reference>
<dbReference type="RefSeq" id="XP_005712873.1">
    <property type="nucleotide sequence ID" value="XM_005712816.1"/>
</dbReference>
<sequence>MRLLLRHLLRKELSTRETCKLPFYALCRASRYVSSLLARFWRAASDEVVPLSRGLLRGTSGEPYSDGETETCAAIPFRIMRYRNKIGDGELGTAKPQLGWRCLALGFGVAFWELRRLYS</sequence>
<protein>
    <submittedName>
        <fullName evidence="1">Uncharacterized protein</fullName>
    </submittedName>
</protein>
<proteinExistence type="predicted"/>